<proteinExistence type="predicted"/>
<organism evidence="2 3">
    <name type="scientific">Cyclotella atomus</name>
    <dbReference type="NCBI Taxonomy" id="382360"/>
    <lineage>
        <taxon>Eukaryota</taxon>
        <taxon>Sar</taxon>
        <taxon>Stramenopiles</taxon>
        <taxon>Ochrophyta</taxon>
        <taxon>Bacillariophyta</taxon>
        <taxon>Coscinodiscophyceae</taxon>
        <taxon>Thalassiosirophycidae</taxon>
        <taxon>Stephanodiscales</taxon>
        <taxon>Stephanodiscaceae</taxon>
        <taxon>Cyclotella</taxon>
    </lineage>
</organism>
<evidence type="ECO:0000256" key="1">
    <source>
        <dbReference type="SAM" id="MobiDB-lite"/>
    </source>
</evidence>
<feature type="compositionally biased region" description="Basic and acidic residues" evidence="1">
    <location>
        <begin position="587"/>
        <end position="597"/>
    </location>
</feature>
<feature type="compositionally biased region" description="Polar residues" evidence="1">
    <location>
        <begin position="148"/>
        <end position="182"/>
    </location>
</feature>
<accession>A0ABD3NF28</accession>
<feature type="compositionally biased region" description="Basic and acidic residues" evidence="1">
    <location>
        <begin position="703"/>
        <end position="718"/>
    </location>
</feature>
<reference evidence="2 3" key="1">
    <citation type="submission" date="2024-10" db="EMBL/GenBank/DDBJ databases">
        <title>Updated reference genomes for cyclostephanoid diatoms.</title>
        <authorList>
            <person name="Roberts W.R."/>
            <person name="Alverson A.J."/>
        </authorList>
    </citation>
    <scope>NUCLEOTIDE SEQUENCE [LARGE SCALE GENOMIC DNA]</scope>
    <source>
        <strain evidence="2 3">AJA010-31</strain>
    </source>
</reference>
<feature type="region of interest" description="Disordered" evidence="1">
    <location>
        <begin position="555"/>
        <end position="794"/>
    </location>
</feature>
<feature type="region of interest" description="Disordered" evidence="1">
    <location>
        <begin position="256"/>
        <end position="308"/>
    </location>
</feature>
<feature type="compositionally biased region" description="Basic and acidic residues" evidence="1">
    <location>
        <begin position="381"/>
        <end position="395"/>
    </location>
</feature>
<comment type="caution">
    <text evidence="2">The sequence shown here is derived from an EMBL/GenBank/DDBJ whole genome shotgun (WGS) entry which is preliminary data.</text>
</comment>
<feature type="compositionally biased region" description="Basic residues" evidence="1">
    <location>
        <begin position="76"/>
        <end position="85"/>
    </location>
</feature>
<dbReference type="AlphaFoldDB" id="A0ABD3NF28"/>
<feature type="compositionally biased region" description="Low complexity" evidence="1">
    <location>
        <begin position="41"/>
        <end position="56"/>
    </location>
</feature>
<feature type="region of interest" description="Disordered" evidence="1">
    <location>
        <begin position="23"/>
        <end position="90"/>
    </location>
</feature>
<feature type="compositionally biased region" description="Basic and acidic residues" evidence="1">
    <location>
        <begin position="491"/>
        <end position="509"/>
    </location>
</feature>
<evidence type="ECO:0000313" key="3">
    <source>
        <dbReference type="Proteomes" id="UP001530400"/>
    </source>
</evidence>
<feature type="region of interest" description="Disordered" evidence="1">
    <location>
        <begin position="435"/>
        <end position="524"/>
    </location>
</feature>
<protein>
    <submittedName>
        <fullName evidence="2">Uncharacterized protein</fullName>
    </submittedName>
</protein>
<feature type="region of interest" description="Disordered" evidence="1">
    <location>
        <begin position="129"/>
        <end position="196"/>
    </location>
</feature>
<feature type="compositionally biased region" description="Polar residues" evidence="1">
    <location>
        <begin position="261"/>
        <end position="276"/>
    </location>
</feature>
<feature type="region of interest" description="Disordered" evidence="1">
    <location>
        <begin position="381"/>
        <end position="410"/>
    </location>
</feature>
<dbReference type="Proteomes" id="UP001530400">
    <property type="component" value="Unassembled WGS sequence"/>
</dbReference>
<feature type="compositionally biased region" description="Basic and acidic residues" evidence="1">
    <location>
        <begin position="555"/>
        <end position="564"/>
    </location>
</feature>
<feature type="compositionally biased region" description="Basic and acidic residues" evidence="1">
    <location>
        <begin position="466"/>
        <end position="479"/>
    </location>
</feature>
<feature type="compositionally biased region" description="Acidic residues" evidence="1">
    <location>
        <begin position="396"/>
        <end position="410"/>
    </location>
</feature>
<dbReference type="EMBL" id="JALLPJ020001250">
    <property type="protein sequence ID" value="KAL3773046.1"/>
    <property type="molecule type" value="Genomic_DNA"/>
</dbReference>
<feature type="compositionally biased region" description="Basic and acidic residues" evidence="1">
    <location>
        <begin position="138"/>
        <end position="147"/>
    </location>
</feature>
<feature type="compositionally biased region" description="Basic and acidic residues" evidence="1">
    <location>
        <begin position="185"/>
        <end position="196"/>
    </location>
</feature>
<feature type="compositionally biased region" description="Basic and acidic residues" evidence="1">
    <location>
        <begin position="641"/>
        <end position="692"/>
    </location>
</feature>
<name>A0ABD3NF28_9STRA</name>
<keyword evidence="3" id="KW-1185">Reference proteome</keyword>
<feature type="compositionally biased region" description="Polar residues" evidence="1">
    <location>
        <begin position="297"/>
        <end position="308"/>
    </location>
</feature>
<gene>
    <name evidence="2" type="ORF">ACHAWO_004205</name>
</gene>
<evidence type="ECO:0000313" key="2">
    <source>
        <dbReference type="EMBL" id="KAL3773046.1"/>
    </source>
</evidence>
<sequence length="794" mass="89396">MKKQNVVSKRRPRQNILSIILSSAKKKKASSASAFTPNTAPTSKSIGSRSSSSTPRPRTKSNKLLSTAVELTRRSKDSRKPRKSILLKGSRAFYRGPKGIEKVTIVGVHHDAKLEPYYTIKFRDGKEKQMDGKCLTPIEEKREDNNLQRRSSVTSSSNAHKGQNYGSSSEQPTDQCSSSSSEPDCDNHGDRFHKGQDAYYRSPCRENVTKIKIVEKISNNTYTVAFSDGSIRQVEGERLAGLIDLTSKELASLMKEKNERSAANQTPNLRPSIQSNELDHGYEPEAEPSSSENSYEDTIQNSPGSNSTTEKQILALPCAVQMVEAKTEEGGTRLVPLYKAEMDVYYRGPQGVISVAHILKSHFDDLLEPYYTIRLEDGREKQTDNAHISLEKPEEITEEGMDGEPVVEGEGEDDWYQEWKESQLMQDQELREEMKQYERENGSLSVEESTDEKQPQAVVSVGKTTVSKEEQSEHTKEELSEPDIVVSLQSLKDHGSQRHSERSESRTDSPVETTPRVKKLDPDDCAALVPAPQFHVGDSVLYNSSKGEHMRATITKVRKDEKHRPYFVVKLSNGDEKKVYGHRLTPVKRESDRDSSRTRSRSRSRARRDSNVASSMRSTSMDPKRLSRRPSADSNGSCDTSVDRSRSSTDRRAKLDRSRSMSRPPKEYQRWRGRRAESRDPRGRVHPSESKKSRSRSKSVRAVSKESSSREEGSEQRQRARSRSRAPDDSTPRRSTNSGRKTPMVMGVSHRVQHIGDDEGSRTRSSKGSTSRFGKLKSSISSGITKAKQRSFDR</sequence>